<comment type="caution">
    <text evidence="1">The sequence shown here is derived from an EMBL/GenBank/DDBJ whole genome shotgun (WGS) entry which is preliminary data.</text>
</comment>
<dbReference type="EMBL" id="BAABGQ010000006">
    <property type="protein sequence ID" value="GAA4501419.1"/>
    <property type="molecule type" value="Genomic_DNA"/>
</dbReference>
<dbReference type="NCBIfam" id="NF041497">
    <property type="entry name" value="MobV"/>
    <property type="match status" value="1"/>
</dbReference>
<evidence type="ECO:0000313" key="2">
    <source>
        <dbReference type="Proteomes" id="UP001501243"/>
    </source>
</evidence>
<dbReference type="Proteomes" id="UP001501243">
    <property type="component" value="Unassembled WGS sequence"/>
</dbReference>
<organism evidence="1 2">
    <name type="scientific">Hymenobacter ginsengisoli</name>
    <dbReference type="NCBI Taxonomy" id="1051626"/>
    <lineage>
        <taxon>Bacteria</taxon>
        <taxon>Pseudomonadati</taxon>
        <taxon>Bacteroidota</taxon>
        <taxon>Cytophagia</taxon>
        <taxon>Cytophagales</taxon>
        <taxon>Hymenobacteraceae</taxon>
        <taxon>Hymenobacter</taxon>
    </lineage>
</organism>
<dbReference type="Pfam" id="PF01076">
    <property type="entry name" value="Mob_Pre"/>
    <property type="match status" value="1"/>
</dbReference>
<dbReference type="InterPro" id="IPR001668">
    <property type="entry name" value="Mob_Pre"/>
</dbReference>
<gene>
    <name evidence="1" type="ORF">GCM10023172_23230</name>
</gene>
<keyword evidence="2" id="KW-1185">Reference proteome</keyword>
<evidence type="ECO:0000313" key="1">
    <source>
        <dbReference type="EMBL" id="GAA4501419.1"/>
    </source>
</evidence>
<reference evidence="2" key="1">
    <citation type="journal article" date="2019" name="Int. J. Syst. Evol. Microbiol.">
        <title>The Global Catalogue of Microorganisms (GCM) 10K type strain sequencing project: providing services to taxonomists for standard genome sequencing and annotation.</title>
        <authorList>
            <consortium name="The Broad Institute Genomics Platform"/>
            <consortium name="The Broad Institute Genome Sequencing Center for Infectious Disease"/>
            <person name="Wu L."/>
            <person name="Ma J."/>
        </authorList>
    </citation>
    <scope>NUCLEOTIDE SEQUENCE [LARGE SCALE GENOMIC DNA]</scope>
    <source>
        <strain evidence="2">JCM 17841</strain>
    </source>
</reference>
<dbReference type="CDD" id="cd17242">
    <property type="entry name" value="MobM_relaxase"/>
    <property type="match status" value="1"/>
</dbReference>
<protein>
    <recommendedName>
        <fullName evidence="3">Plasmid recombination enzyme</fullName>
    </recommendedName>
</protein>
<dbReference type="RefSeq" id="WP_208133113.1">
    <property type="nucleotide sequence ID" value="NZ_BAABGQ010000006.1"/>
</dbReference>
<name>A0ABP8QGM9_9BACT</name>
<dbReference type="Gene3D" id="3.30.930.30">
    <property type="match status" value="1"/>
</dbReference>
<evidence type="ECO:0008006" key="3">
    <source>
        <dbReference type="Google" id="ProtNLM"/>
    </source>
</evidence>
<proteinExistence type="predicted"/>
<sequence length="442" mass="50023">MPYAILLAAKLASAGAAATATEHNYRLQDTPNADPQLADANVEYLNHERRNYWHLASERIKELHLPRLREDAVRAVELVLTASPDFFARGADHRAHDVRDSAWMHDNLAFVQQRFGKENVVGFALHQDEITPHIHCVVVPVTANGRLSCRDVFSPASLRQLQTDYAEAMKPHGLTRGIHYSTARHEDVRRHYGAQQMSQEALRELATPVPTAPHQIQLMPSWTTPAHHRVQEQFALNDFLFKLTTAANQKIKHLAEIATANVLAHERAKVLERQLAHSQELLAKKSAELMTTTASLTKQLQEVSQERDKQQVRADEQLTLHKRAVIRHSQGQPLAERYVPTVQKLRQQHQLVLEQALATRLHSPVSNHDELATALAQVGKGYSVKATSPQELYFISKQDGTRFSSAELRPGGQPFQEQYLKASQRAQQQNLPLWRDRGEIEM</sequence>
<accession>A0ABP8QGM9</accession>